<gene>
    <name evidence="2" type="ORF">BCR39DRAFT_69149</name>
</gene>
<proteinExistence type="predicted"/>
<feature type="compositionally biased region" description="Polar residues" evidence="1">
    <location>
        <begin position="290"/>
        <end position="300"/>
    </location>
</feature>
<dbReference type="EMBL" id="MCFC01000012">
    <property type="protein sequence ID" value="ORY31930.1"/>
    <property type="molecule type" value="Genomic_DNA"/>
</dbReference>
<keyword evidence="3" id="KW-1185">Reference proteome</keyword>
<evidence type="ECO:0000256" key="1">
    <source>
        <dbReference type="SAM" id="MobiDB-lite"/>
    </source>
</evidence>
<dbReference type="Proteomes" id="UP000193986">
    <property type="component" value="Unassembled WGS sequence"/>
</dbReference>
<feature type="compositionally biased region" description="Polar residues" evidence="1">
    <location>
        <begin position="251"/>
        <end position="261"/>
    </location>
</feature>
<name>A0A1Y2BBK9_9TREE</name>
<evidence type="ECO:0000313" key="2">
    <source>
        <dbReference type="EMBL" id="ORY31930.1"/>
    </source>
</evidence>
<accession>A0A1Y2BBK9</accession>
<protein>
    <submittedName>
        <fullName evidence="2">Uncharacterized protein</fullName>
    </submittedName>
</protein>
<dbReference type="InParanoid" id="A0A1Y2BBK9"/>
<dbReference type="AlphaFoldDB" id="A0A1Y2BBK9"/>
<feature type="region of interest" description="Disordered" evidence="1">
    <location>
        <begin position="230"/>
        <end position="333"/>
    </location>
</feature>
<comment type="caution">
    <text evidence="2">The sequence shown here is derived from an EMBL/GenBank/DDBJ whole genome shotgun (WGS) entry which is preliminary data.</text>
</comment>
<sequence>MSVIVNDNPSFTVARCESTIPADSDTLIIPDINSDIEAAFVRKVLQMFREYRKEPTHSTTNLFAALEAAEMPEGHRSSRAESMAGHELVSPEAPAGESEKSSTPPATMIDLAGPEGLYSDKEEPTSPLGDRPALLPSRDDHFWRDHIPTRDVWHEQVNIAYPLTADRYLDDPTESTAEMQPSDWSDGTSSPLLAAVDPRCGLAHLDWKEEESDGTFGSAGYWSRQLSPDSPFTVSDKSDTPELDFGPSSLPPSSAIQTPRTPRTVRARFDSSSRARFRRQEKHALASMSPLKQKTRSNASMLAGTPEPDEGTLSRRPNVKVTGNTGEVTGSGSGGFAHLDSWSHLATSTSPGYRARNPTWRTYQGVDEPVESDEGSILFSSDEQDEVDESGDEDKKIDIADASEVVIGGHEDTLIFTLETDPSIPHLHTLGDSHLFNGSGAPSMSLVPIRWFSRDGGELALLERITDATTSNPRIMGASAFLDNPKRTHGIDGPVREPAHGMVYARKVLKIPPVCTEEVDTGSCHNDSHLGDAMDADSVDDLLSEDEEEDSLDFELGENNSEHRDAEYFKSEVSMLGRDFATRMIAHASHASNLACADP</sequence>
<evidence type="ECO:0000313" key="3">
    <source>
        <dbReference type="Proteomes" id="UP000193986"/>
    </source>
</evidence>
<organism evidence="2 3">
    <name type="scientific">Naematelia encephala</name>
    <dbReference type="NCBI Taxonomy" id="71784"/>
    <lineage>
        <taxon>Eukaryota</taxon>
        <taxon>Fungi</taxon>
        <taxon>Dikarya</taxon>
        <taxon>Basidiomycota</taxon>
        <taxon>Agaricomycotina</taxon>
        <taxon>Tremellomycetes</taxon>
        <taxon>Tremellales</taxon>
        <taxon>Naemateliaceae</taxon>
        <taxon>Naematelia</taxon>
    </lineage>
</organism>
<reference evidence="2 3" key="1">
    <citation type="submission" date="2016-07" db="EMBL/GenBank/DDBJ databases">
        <title>Pervasive Adenine N6-methylation of Active Genes in Fungi.</title>
        <authorList>
            <consortium name="DOE Joint Genome Institute"/>
            <person name="Mondo S.J."/>
            <person name="Dannebaum R.O."/>
            <person name="Kuo R.C."/>
            <person name="Labutti K."/>
            <person name="Haridas S."/>
            <person name="Kuo A."/>
            <person name="Salamov A."/>
            <person name="Ahrendt S.R."/>
            <person name="Lipzen A."/>
            <person name="Sullivan W."/>
            <person name="Andreopoulos W.B."/>
            <person name="Clum A."/>
            <person name="Lindquist E."/>
            <person name="Daum C."/>
            <person name="Ramamoorthy G.K."/>
            <person name="Gryganskyi A."/>
            <person name="Culley D."/>
            <person name="Magnuson J.K."/>
            <person name="James T.Y."/>
            <person name="O'Malley M.A."/>
            <person name="Stajich J.E."/>
            <person name="Spatafora J.W."/>
            <person name="Visel A."/>
            <person name="Grigoriev I.V."/>
        </authorList>
    </citation>
    <scope>NUCLEOTIDE SEQUENCE [LARGE SCALE GENOMIC DNA]</scope>
    <source>
        <strain evidence="2 3">68-887.2</strain>
    </source>
</reference>
<feature type="region of interest" description="Disordered" evidence="1">
    <location>
        <begin position="72"/>
        <end position="133"/>
    </location>
</feature>